<dbReference type="Proteomes" id="UP000250028">
    <property type="component" value="Unassembled WGS sequence"/>
</dbReference>
<dbReference type="RefSeq" id="WP_109685451.1">
    <property type="nucleotide sequence ID" value="NZ_QGDN01000001.1"/>
</dbReference>
<evidence type="ECO:0008006" key="4">
    <source>
        <dbReference type="Google" id="ProtNLM"/>
    </source>
</evidence>
<protein>
    <recommendedName>
        <fullName evidence="4">DUF3311 domain-containing protein</fullName>
    </recommendedName>
</protein>
<organism evidence="2 3">
    <name type="scientific">Branchiibius hedensis</name>
    <dbReference type="NCBI Taxonomy" id="672460"/>
    <lineage>
        <taxon>Bacteria</taxon>
        <taxon>Bacillati</taxon>
        <taxon>Actinomycetota</taxon>
        <taxon>Actinomycetes</taxon>
        <taxon>Micrococcales</taxon>
        <taxon>Dermacoccaceae</taxon>
        <taxon>Branchiibius</taxon>
    </lineage>
</organism>
<feature type="transmembrane region" description="Helical" evidence="1">
    <location>
        <begin position="15"/>
        <end position="35"/>
    </location>
</feature>
<dbReference type="OrthoDB" id="3628949at2"/>
<gene>
    <name evidence="2" type="ORF">SAMN04489750_2007</name>
</gene>
<evidence type="ECO:0000256" key="1">
    <source>
        <dbReference type="SAM" id="Phobius"/>
    </source>
</evidence>
<evidence type="ECO:0000313" key="3">
    <source>
        <dbReference type="Proteomes" id="UP000250028"/>
    </source>
</evidence>
<keyword evidence="3" id="KW-1185">Reference proteome</keyword>
<name>A0A2Y9BTV6_9MICO</name>
<keyword evidence="1" id="KW-0472">Membrane</keyword>
<dbReference type="AlphaFoldDB" id="A0A2Y9BTV6"/>
<keyword evidence="1" id="KW-0812">Transmembrane</keyword>
<dbReference type="Pfam" id="PF11755">
    <property type="entry name" value="DUF3311"/>
    <property type="match status" value="1"/>
</dbReference>
<dbReference type="EMBL" id="UESZ01000001">
    <property type="protein sequence ID" value="SSA34682.1"/>
    <property type="molecule type" value="Genomic_DNA"/>
</dbReference>
<dbReference type="PANTHER" id="PTHR40034:SF1">
    <property type="entry name" value="BSL5891 PROTEIN"/>
    <property type="match status" value="1"/>
</dbReference>
<proteinExistence type="predicted"/>
<keyword evidence="1" id="KW-1133">Transmembrane helix</keyword>
<dbReference type="InterPro" id="IPR021741">
    <property type="entry name" value="DUF3311"/>
</dbReference>
<sequence length="81" mass="8975">MPPTKPATRRTAGSYVRFALGALPFIGILVLVPFANRDTPMILGMPFLLVWMVAWVILTSVCMTIVYLIDPQNHGDEADSR</sequence>
<dbReference type="PANTHER" id="PTHR40034">
    <property type="entry name" value="BSL5891 PROTEIN"/>
    <property type="match status" value="1"/>
</dbReference>
<accession>A0A2Y9BTV6</accession>
<feature type="transmembrane region" description="Helical" evidence="1">
    <location>
        <begin position="47"/>
        <end position="69"/>
    </location>
</feature>
<evidence type="ECO:0000313" key="2">
    <source>
        <dbReference type="EMBL" id="SSA34682.1"/>
    </source>
</evidence>
<reference evidence="3" key="1">
    <citation type="submission" date="2016-10" db="EMBL/GenBank/DDBJ databases">
        <authorList>
            <person name="Varghese N."/>
            <person name="Submissions S."/>
        </authorList>
    </citation>
    <scope>NUCLEOTIDE SEQUENCE [LARGE SCALE GENOMIC DNA]</scope>
    <source>
        <strain evidence="3">DSM 22951</strain>
    </source>
</reference>